<sequence>MATRGKEKDMEKGLSTPERTPKYWTQSWVDPVQAGWWLVLDGSEWPCAVLDVRIVIDEYPGSDQDRGKAKQP</sequence>
<dbReference type="EMBL" id="JAAMPC010000002">
    <property type="protein sequence ID" value="KAG2328785.1"/>
    <property type="molecule type" value="Genomic_DNA"/>
</dbReference>
<accession>A0A8X7WH97</accession>
<protein>
    <submittedName>
        <fullName evidence="1">Uncharacterized protein</fullName>
    </submittedName>
</protein>
<comment type="caution">
    <text evidence="1">The sequence shown here is derived from an EMBL/GenBank/DDBJ whole genome shotgun (WGS) entry which is preliminary data.</text>
</comment>
<keyword evidence="2" id="KW-1185">Reference proteome</keyword>
<name>A0A8X7WH97_BRACI</name>
<evidence type="ECO:0000313" key="1">
    <source>
        <dbReference type="EMBL" id="KAG2328785.1"/>
    </source>
</evidence>
<gene>
    <name evidence="1" type="ORF">Bca52824_011513</name>
</gene>
<evidence type="ECO:0000313" key="2">
    <source>
        <dbReference type="Proteomes" id="UP000886595"/>
    </source>
</evidence>
<dbReference type="AlphaFoldDB" id="A0A8X7WH97"/>
<organism evidence="1 2">
    <name type="scientific">Brassica carinata</name>
    <name type="common">Ethiopian mustard</name>
    <name type="synonym">Abyssinian cabbage</name>
    <dbReference type="NCBI Taxonomy" id="52824"/>
    <lineage>
        <taxon>Eukaryota</taxon>
        <taxon>Viridiplantae</taxon>
        <taxon>Streptophyta</taxon>
        <taxon>Embryophyta</taxon>
        <taxon>Tracheophyta</taxon>
        <taxon>Spermatophyta</taxon>
        <taxon>Magnoliopsida</taxon>
        <taxon>eudicotyledons</taxon>
        <taxon>Gunneridae</taxon>
        <taxon>Pentapetalae</taxon>
        <taxon>rosids</taxon>
        <taxon>malvids</taxon>
        <taxon>Brassicales</taxon>
        <taxon>Brassicaceae</taxon>
        <taxon>Brassiceae</taxon>
        <taxon>Brassica</taxon>
    </lineage>
</organism>
<proteinExistence type="predicted"/>
<dbReference type="OrthoDB" id="1135273at2759"/>
<reference evidence="1 2" key="1">
    <citation type="submission" date="2020-02" db="EMBL/GenBank/DDBJ databases">
        <authorList>
            <person name="Ma Q."/>
            <person name="Huang Y."/>
            <person name="Song X."/>
            <person name="Pei D."/>
        </authorList>
    </citation>
    <scope>NUCLEOTIDE SEQUENCE [LARGE SCALE GENOMIC DNA]</scope>
    <source>
        <strain evidence="1">Sxm20200214</strain>
        <tissue evidence="1">Leaf</tissue>
    </source>
</reference>
<dbReference type="Proteomes" id="UP000886595">
    <property type="component" value="Unassembled WGS sequence"/>
</dbReference>